<reference evidence="1" key="1">
    <citation type="journal article" date="2019" name="bioRxiv">
        <title>The Genome of the Zebra Mussel, Dreissena polymorpha: A Resource for Invasive Species Research.</title>
        <authorList>
            <person name="McCartney M.A."/>
            <person name="Auch B."/>
            <person name="Kono T."/>
            <person name="Mallez S."/>
            <person name="Zhang Y."/>
            <person name="Obille A."/>
            <person name="Becker A."/>
            <person name="Abrahante J.E."/>
            <person name="Garbe J."/>
            <person name="Badalamenti J.P."/>
            <person name="Herman A."/>
            <person name="Mangelson H."/>
            <person name="Liachko I."/>
            <person name="Sullivan S."/>
            <person name="Sone E.D."/>
            <person name="Koren S."/>
            <person name="Silverstein K.A.T."/>
            <person name="Beckman K.B."/>
            <person name="Gohl D.M."/>
        </authorList>
    </citation>
    <scope>NUCLEOTIDE SEQUENCE</scope>
    <source>
        <strain evidence="1">Duluth1</strain>
        <tissue evidence="1">Whole animal</tissue>
    </source>
</reference>
<dbReference type="EMBL" id="JAIWYP010000015">
    <property type="protein sequence ID" value="KAH3701792.1"/>
    <property type="molecule type" value="Genomic_DNA"/>
</dbReference>
<proteinExistence type="predicted"/>
<evidence type="ECO:0000313" key="2">
    <source>
        <dbReference type="Proteomes" id="UP000828390"/>
    </source>
</evidence>
<evidence type="ECO:0000313" key="1">
    <source>
        <dbReference type="EMBL" id="KAH3701792.1"/>
    </source>
</evidence>
<dbReference type="AlphaFoldDB" id="A0A9D4BQT2"/>
<dbReference type="Proteomes" id="UP000828390">
    <property type="component" value="Unassembled WGS sequence"/>
</dbReference>
<protein>
    <submittedName>
        <fullName evidence="1">Uncharacterized protein</fullName>
    </submittedName>
</protein>
<comment type="caution">
    <text evidence="1">The sequence shown here is derived from an EMBL/GenBank/DDBJ whole genome shotgun (WGS) entry which is preliminary data.</text>
</comment>
<name>A0A9D4BQT2_DREPO</name>
<gene>
    <name evidence="1" type="ORF">DPMN_076788</name>
</gene>
<accession>A0A9D4BQT2</accession>
<organism evidence="1 2">
    <name type="scientific">Dreissena polymorpha</name>
    <name type="common">Zebra mussel</name>
    <name type="synonym">Mytilus polymorpha</name>
    <dbReference type="NCBI Taxonomy" id="45954"/>
    <lineage>
        <taxon>Eukaryota</taxon>
        <taxon>Metazoa</taxon>
        <taxon>Spiralia</taxon>
        <taxon>Lophotrochozoa</taxon>
        <taxon>Mollusca</taxon>
        <taxon>Bivalvia</taxon>
        <taxon>Autobranchia</taxon>
        <taxon>Heteroconchia</taxon>
        <taxon>Euheterodonta</taxon>
        <taxon>Imparidentia</taxon>
        <taxon>Neoheterodontei</taxon>
        <taxon>Myida</taxon>
        <taxon>Dreissenoidea</taxon>
        <taxon>Dreissenidae</taxon>
        <taxon>Dreissena</taxon>
    </lineage>
</organism>
<sequence length="114" mass="13325">MNLFFYFNQDTAIFHCSTKTGTKYEQALVFVHVTKEDIPHSRHNSLIQRETRTSVSTWTKNSSQSEITPVLDIKPQRSCEITPVLDIKHTKILFCARYQTTKILFERLIRCTVC</sequence>
<reference evidence="1" key="2">
    <citation type="submission" date="2020-11" db="EMBL/GenBank/DDBJ databases">
        <authorList>
            <person name="McCartney M.A."/>
            <person name="Auch B."/>
            <person name="Kono T."/>
            <person name="Mallez S."/>
            <person name="Becker A."/>
            <person name="Gohl D.M."/>
            <person name="Silverstein K.A.T."/>
            <person name="Koren S."/>
            <person name="Bechman K.B."/>
            <person name="Herman A."/>
            <person name="Abrahante J.E."/>
            <person name="Garbe J."/>
        </authorList>
    </citation>
    <scope>NUCLEOTIDE SEQUENCE</scope>
    <source>
        <strain evidence="1">Duluth1</strain>
        <tissue evidence="1">Whole animal</tissue>
    </source>
</reference>
<keyword evidence="2" id="KW-1185">Reference proteome</keyword>